<evidence type="ECO:0000313" key="1">
    <source>
        <dbReference type="EMBL" id="SPF43905.1"/>
    </source>
</evidence>
<dbReference type="AlphaFoldDB" id="A0A2U3KW61"/>
<sequence length="323" mass="37984">MVILKLELERSKRSNWVWTKQNTARSVDIMKVLEEFKEYLPMTERQIFYQLLHYTDAPHWQRQYEGKTGQVDVYAALGRVLKWMRIDGKINHDVVIDEHRIITRKEGYTDAESFIDLKLKYLDYGYSRCMAQKQPRHIEVWIEKAALLSLVKPVADEFCRRVIVRKGYGSITFQTQFYARAVEAMGYGQTPTILYFGDWDPSGENMIHAAMQTMKDELGLDGIDYYRCGLNPEHFNTIQKNPVPIKNSDRRSKKFIKNHGTTAYELDAMHPEKLKTLVRDSIMKFTDMGAYDENKAQEVEESRWLVDITKDIKNYAREKFNHG</sequence>
<name>A0A2U3KW61_9FIRM</name>
<accession>A0A2U3KW61</accession>
<evidence type="ECO:0000313" key="2">
    <source>
        <dbReference type="Proteomes" id="UP000238916"/>
    </source>
</evidence>
<dbReference type="EMBL" id="OMOF01000220">
    <property type="protein sequence ID" value="SPF43905.1"/>
    <property type="molecule type" value="Genomic_DNA"/>
</dbReference>
<proteinExistence type="predicted"/>
<organism evidence="1 2">
    <name type="scientific">Candidatus Desulfosporosinus infrequens</name>
    <dbReference type="NCBI Taxonomy" id="2043169"/>
    <lineage>
        <taxon>Bacteria</taxon>
        <taxon>Bacillati</taxon>
        <taxon>Bacillota</taxon>
        <taxon>Clostridia</taxon>
        <taxon>Eubacteriales</taxon>
        <taxon>Desulfitobacteriaceae</taxon>
        <taxon>Desulfosporosinus</taxon>
    </lineage>
</organism>
<gene>
    <name evidence="1" type="ORF">SBF1_2970004</name>
</gene>
<reference evidence="2" key="1">
    <citation type="submission" date="2018-02" db="EMBL/GenBank/DDBJ databases">
        <authorList>
            <person name="Hausmann B."/>
        </authorList>
    </citation>
    <scope>NUCLEOTIDE SEQUENCE [LARGE SCALE GENOMIC DNA]</scope>
    <source>
        <strain evidence="2">Peat soil MAG SbF1</strain>
    </source>
</reference>
<dbReference type="Proteomes" id="UP000238916">
    <property type="component" value="Unassembled WGS sequence"/>
</dbReference>
<protein>
    <submittedName>
        <fullName evidence="1">Uncharacterized protein</fullName>
    </submittedName>
</protein>